<dbReference type="Pfam" id="PF01909">
    <property type="entry name" value="NTP_transf_2"/>
    <property type="match status" value="1"/>
</dbReference>
<dbReference type="GO" id="GO:0005524">
    <property type="term" value="F:ATP binding"/>
    <property type="evidence" value="ECO:0007669"/>
    <property type="project" value="UniProtKB-KW"/>
</dbReference>
<proteinExistence type="inferred from homology"/>
<keyword evidence="12" id="KW-1185">Reference proteome</keyword>
<dbReference type="GO" id="GO:0046872">
    <property type="term" value="F:metal ion binding"/>
    <property type="evidence" value="ECO:0007669"/>
    <property type="project" value="UniProtKB-KW"/>
</dbReference>
<dbReference type="STRING" id="926566.Terro_3987"/>
<keyword evidence="8" id="KW-0460">Magnesium</keyword>
<reference evidence="11 12" key="1">
    <citation type="submission" date="2012-06" db="EMBL/GenBank/DDBJ databases">
        <title>Complete genome of Terriglobus roseus DSM 18391.</title>
        <authorList>
            <consortium name="US DOE Joint Genome Institute (JGI-PGF)"/>
            <person name="Lucas S."/>
            <person name="Copeland A."/>
            <person name="Lapidus A."/>
            <person name="Glavina del Rio T."/>
            <person name="Dalin E."/>
            <person name="Tice H."/>
            <person name="Bruce D."/>
            <person name="Goodwin L."/>
            <person name="Pitluck S."/>
            <person name="Peters L."/>
            <person name="Mikhailova N."/>
            <person name="Munk A.C.C."/>
            <person name="Kyrpides N."/>
            <person name="Mavromatis K."/>
            <person name="Ivanova N."/>
            <person name="Brettin T."/>
            <person name="Detter J.C."/>
            <person name="Han C."/>
            <person name="Larimer F."/>
            <person name="Land M."/>
            <person name="Hauser L."/>
            <person name="Markowitz V."/>
            <person name="Cheng J.-F."/>
            <person name="Hugenholtz P."/>
            <person name="Woyke T."/>
            <person name="Wu D."/>
            <person name="Brambilla E."/>
            <person name="Klenk H.-P."/>
            <person name="Eisen J.A."/>
        </authorList>
    </citation>
    <scope>NUCLEOTIDE SEQUENCE [LARGE SCALE GENOMIC DNA]</scope>
    <source>
        <strain evidence="12">DSM 18391 / NRRL B-41598 / KBS 63</strain>
    </source>
</reference>
<protein>
    <submittedName>
        <fullName evidence="11">Putative nucleotidyltransferase</fullName>
    </submittedName>
</protein>
<evidence type="ECO:0000256" key="1">
    <source>
        <dbReference type="ARBA" id="ARBA00001946"/>
    </source>
</evidence>
<evidence type="ECO:0000256" key="3">
    <source>
        <dbReference type="ARBA" id="ARBA00022679"/>
    </source>
</evidence>
<dbReference type="HOGENOM" id="CLU_130257_10_2_0"/>
<dbReference type="Proteomes" id="UP000006056">
    <property type="component" value="Chromosome"/>
</dbReference>
<keyword evidence="5" id="KW-0479">Metal-binding</keyword>
<evidence type="ECO:0000256" key="5">
    <source>
        <dbReference type="ARBA" id="ARBA00022723"/>
    </source>
</evidence>
<gene>
    <name evidence="11" type="ordered locus">Terro_3987</name>
</gene>
<keyword evidence="4" id="KW-0548">Nucleotidyltransferase</keyword>
<dbReference type="PANTHER" id="PTHR33571">
    <property type="entry name" value="SSL8005 PROTEIN"/>
    <property type="match status" value="1"/>
</dbReference>
<keyword evidence="7" id="KW-0067">ATP-binding</keyword>
<feature type="domain" description="Polymerase nucleotidyl transferase" evidence="10">
    <location>
        <begin position="27"/>
        <end position="94"/>
    </location>
</feature>
<evidence type="ECO:0000256" key="9">
    <source>
        <dbReference type="ARBA" id="ARBA00038276"/>
    </source>
</evidence>
<evidence type="ECO:0000313" key="11">
    <source>
        <dbReference type="EMBL" id="AFL90195.1"/>
    </source>
</evidence>
<evidence type="ECO:0000256" key="4">
    <source>
        <dbReference type="ARBA" id="ARBA00022695"/>
    </source>
</evidence>
<evidence type="ECO:0000256" key="7">
    <source>
        <dbReference type="ARBA" id="ARBA00022840"/>
    </source>
</evidence>
<dbReference type="GO" id="GO:0016779">
    <property type="term" value="F:nucleotidyltransferase activity"/>
    <property type="evidence" value="ECO:0007669"/>
    <property type="project" value="UniProtKB-KW"/>
</dbReference>
<comment type="similarity">
    <text evidence="9">Belongs to the MntA antitoxin family.</text>
</comment>
<keyword evidence="6" id="KW-0547">Nucleotide-binding</keyword>
<keyword evidence="3 11" id="KW-0808">Transferase</keyword>
<evidence type="ECO:0000259" key="10">
    <source>
        <dbReference type="Pfam" id="PF01909"/>
    </source>
</evidence>
<evidence type="ECO:0000256" key="2">
    <source>
        <dbReference type="ARBA" id="ARBA00022649"/>
    </source>
</evidence>
<name>I3ZLS7_TERRK</name>
<accession>I3ZLS7</accession>
<dbReference type="Gene3D" id="3.30.460.10">
    <property type="entry name" value="Beta Polymerase, domain 2"/>
    <property type="match status" value="1"/>
</dbReference>
<dbReference type="CDD" id="cd05403">
    <property type="entry name" value="NT_KNTase_like"/>
    <property type="match status" value="1"/>
</dbReference>
<comment type="cofactor">
    <cofactor evidence="1">
        <name>Mg(2+)</name>
        <dbReference type="ChEBI" id="CHEBI:18420"/>
    </cofactor>
</comment>
<dbReference type="RefSeq" id="WP_014787455.1">
    <property type="nucleotide sequence ID" value="NC_018014.1"/>
</dbReference>
<dbReference type="EMBL" id="CP003379">
    <property type="protein sequence ID" value="AFL90195.1"/>
    <property type="molecule type" value="Genomic_DNA"/>
</dbReference>
<dbReference type="InterPro" id="IPR052038">
    <property type="entry name" value="Type-VII_TA_antitoxin"/>
</dbReference>
<dbReference type="InterPro" id="IPR002934">
    <property type="entry name" value="Polymerase_NTP_transf_dom"/>
</dbReference>
<dbReference type="AlphaFoldDB" id="I3ZLS7"/>
<sequence>MKASEALDLHREEIRRIILANKAENPRVFGSVATGLDDEDSDLDILLDPTDGMDLFDLNGLANDLEELLHVSVDVITERSIRPRFRDSILSSTRPL</sequence>
<evidence type="ECO:0000313" key="12">
    <source>
        <dbReference type="Proteomes" id="UP000006056"/>
    </source>
</evidence>
<dbReference type="eggNOG" id="COG1669">
    <property type="taxonomic scope" value="Bacteria"/>
</dbReference>
<dbReference type="PANTHER" id="PTHR33571:SF12">
    <property type="entry name" value="BSL3053 PROTEIN"/>
    <property type="match status" value="1"/>
</dbReference>
<evidence type="ECO:0000256" key="8">
    <source>
        <dbReference type="ARBA" id="ARBA00022842"/>
    </source>
</evidence>
<organism evidence="11 12">
    <name type="scientific">Terriglobus roseus (strain DSM 18391 / NRRL B-41598 / KBS 63)</name>
    <dbReference type="NCBI Taxonomy" id="926566"/>
    <lineage>
        <taxon>Bacteria</taxon>
        <taxon>Pseudomonadati</taxon>
        <taxon>Acidobacteriota</taxon>
        <taxon>Terriglobia</taxon>
        <taxon>Terriglobales</taxon>
        <taxon>Acidobacteriaceae</taxon>
        <taxon>Terriglobus</taxon>
    </lineage>
</organism>
<dbReference type="SUPFAM" id="SSF81301">
    <property type="entry name" value="Nucleotidyltransferase"/>
    <property type="match status" value="1"/>
</dbReference>
<dbReference type="OrthoDB" id="561385at2"/>
<dbReference type="KEGG" id="trs:Terro_3987"/>
<evidence type="ECO:0000256" key="6">
    <source>
        <dbReference type="ARBA" id="ARBA00022741"/>
    </source>
</evidence>
<keyword evidence="2" id="KW-1277">Toxin-antitoxin system</keyword>
<dbReference type="InterPro" id="IPR043519">
    <property type="entry name" value="NT_sf"/>
</dbReference>